<dbReference type="Proteomes" id="UP000487649">
    <property type="component" value="Unassembled WGS sequence"/>
</dbReference>
<protein>
    <recommendedName>
        <fullName evidence="1">DpnD/PcfM-like C-terminal domain-containing protein</fullName>
    </recommendedName>
</protein>
<reference evidence="2 3" key="1">
    <citation type="journal article" date="2019" name="Nat. Med.">
        <title>A library of human gut bacterial isolates paired with longitudinal multiomics data enables mechanistic microbiome research.</title>
        <authorList>
            <person name="Poyet M."/>
            <person name="Groussin M."/>
            <person name="Gibbons S.M."/>
            <person name="Avila-Pacheco J."/>
            <person name="Jiang X."/>
            <person name="Kearney S.M."/>
            <person name="Perrotta A.R."/>
            <person name="Berdy B."/>
            <person name="Zhao S."/>
            <person name="Lieberman T.D."/>
            <person name="Swanson P.K."/>
            <person name="Smith M."/>
            <person name="Roesemann S."/>
            <person name="Alexander J.E."/>
            <person name="Rich S.A."/>
            <person name="Livny J."/>
            <person name="Vlamakis H."/>
            <person name="Clish C."/>
            <person name="Bullock K."/>
            <person name="Deik A."/>
            <person name="Scott J."/>
            <person name="Pierce K.A."/>
            <person name="Xavier R.J."/>
            <person name="Alm E.J."/>
        </authorList>
    </citation>
    <scope>NUCLEOTIDE SEQUENCE [LARGE SCALE GENOMIC DNA]</scope>
    <source>
        <strain evidence="2 3">BIOML-A198</strain>
    </source>
</reference>
<dbReference type="InterPro" id="IPR025575">
    <property type="entry name" value="DpnD/PcfM_C"/>
</dbReference>
<feature type="domain" description="DpnD/PcfM-like C-terminal" evidence="1">
    <location>
        <begin position="6"/>
        <end position="47"/>
    </location>
</feature>
<dbReference type="EMBL" id="WMQE01000047">
    <property type="protein sequence ID" value="MTK22651.1"/>
    <property type="molecule type" value="Genomic_DNA"/>
</dbReference>
<sequence>MSYKLTVCITETLERVIEVDVDEMDCDAVEYVRRQYLDGEIILDSSDLVHTEFEIMK</sequence>
<name>A0A9X5AQN1_9FIRM</name>
<gene>
    <name evidence="2" type="ORF">GMA92_14680</name>
</gene>
<organism evidence="2 3">
    <name type="scientific">Turicibacter sanguinis</name>
    <dbReference type="NCBI Taxonomy" id="154288"/>
    <lineage>
        <taxon>Bacteria</taxon>
        <taxon>Bacillati</taxon>
        <taxon>Bacillota</taxon>
        <taxon>Erysipelotrichia</taxon>
        <taxon>Erysipelotrichales</taxon>
        <taxon>Turicibacteraceae</taxon>
        <taxon>Turicibacter</taxon>
    </lineage>
</organism>
<comment type="caution">
    <text evidence="2">The sequence shown here is derived from an EMBL/GenBank/DDBJ whole genome shotgun (WGS) entry which is preliminary data.</text>
</comment>
<evidence type="ECO:0000313" key="2">
    <source>
        <dbReference type="EMBL" id="MTK22651.1"/>
    </source>
</evidence>
<accession>A0A9X5AQN1</accession>
<evidence type="ECO:0000259" key="1">
    <source>
        <dbReference type="Pfam" id="PF14207"/>
    </source>
</evidence>
<dbReference type="Pfam" id="PF14207">
    <property type="entry name" value="DpnD-PcfM"/>
    <property type="match status" value="1"/>
</dbReference>
<evidence type="ECO:0000313" key="3">
    <source>
        <dbReference type="Proteomes" id="UP000487649"/>
    </source>
</evidence>
<proteinExistence type="predicted"/>
<dbReference type="AlphaFoldDB" id="A0A9X5AQN1"/>
<dbReference type="RefSeq" id="WP_006784122.1">
    <property type="nucleotide sequence ID" value="NZ_JAMQUV010000095.1"/>
</dbReference>